<gene>
    <name evidence="2" type="ORF">P691DRAFT_325108</name>
</gene>
<accession>A0A9P6C0J5</accession>
<dbReference type="Proteomes" id="UP000807342">
    <property type="component" value="Unassembled WGS sequence"/>
</dbReference>
<proteinExistence type="predicted"/>
<reference evidence="2" key="1">
    <citation type="submission" date="2020-11" db="EMBL/GenBank/DDBJ databases">
        <authorList>
            <consortium name="DOE Joint Genome Institute"/>
            <person name="Ahrendt S."/>
            <person name="Riley R."/>
            <person name="Andreopoulos W."/>
            <person name="Labutti K."/>
            <person name="Pangilinan J."/>
            <person name="Ruiz-Duenas F.J."/>
            <person name="Barrasa J.M."/>
            <person name="Sanchez-Garcia M."/>
            <person name="Camarero S."/>
            <person name="Miyauchi S."/>
            <person name="Serrano A."/>
            <person name="Linde D."/>
            <person name="Babiker R."/>
            <person name="Drula E."/>
            <person name="Ayuso-Fernandez I."/>
            <person name="Pacheco R."/>
            <person name="Padilla G."/>
            <person name="Ferreira P."/>
            <person name="Barriuso J."/>
            <person name="Kellner H."/>
            <person name="Castanera R."/>
            <person name="Alfaro M."/>
            <person name="Ramirez L."/>
            <person name="Pisabarro A.G."/>
            <person name="Kuo A."/>
            <person name="Tritt A."/>
            <person name="Lipzen A."/>
            <person name="He G."/>
            <person name="Yan M."/>
            <person name="Ng V."/>
            <person name="Cullen D."/>
            <person name="Martin F."/>
            <person name="Rosso M.-N."/>
            <person name="Henrissat B."/>
            <person name="Hibbett D."/>
            <person name="Martinez A.T."/>
            <person name="Grigoriev I.V."/>
        </authorList>
    </citation>
    <scope>NUCLEOTIDE SEQUENCE</scope>
    <source>
        <strain evidence="2">MF-IS2</strain>
    </source>
</reference>
<comment type="caution">
    <text evidence="2">The sequence shown here is derived from an EMBL/GenBank/DDBJ whole genome shotgun (WGS) entry which is preliminary data.</text>
</comment>
<dbReference type="AlphaFoldDB" id="A0A9P6C0J5"/>
<keyword evidence="1" id="KW-0812">Transmembrane</keyword>
<keyword evidence="1" id="KW-1133">Transmembrane helix</keyword>
<organism evidence="2 3">
    <name type="scientific">Macrolepiota fuliginosa MF-IS2</name>
    <dbReference type="NCBI Taxonomy" id="1400762"/>
    <lineage>
        <taxon>Eukaryota</taxon>
        <taxon>Fungi</taxon>
        <taxon>Dikarya</taxon>
        <taxon>Basidiomycota</taxon>
        <taxon>Agaricomycotina</taxon>
        <taxon>Agaricomycetes</taxon>
        <taxon>Agaricomycetidae</taxon>
        <taxon>Agaricales</taxon>
        <taxon>Agaricineae</taxon>
        <taxon>Agaricaceae</taxon>
        <taxon>Macrolepiota</taxon>
    </lineage>
</organism>
<keyword evidence="1" id="KW-0472">Membrane</keyword>
<evidence type="ECO:0000313" key="3">
    <source>
        <dbReference type="Proteomes" id="UP000807342"/>
    </source>
</evidence>
<feature type="transmembrane region" description="Helical" evidence="1">
    <location>
        <begin position="12"/>
        <end position="34"/>
    </location>
</feature>
<sequence>MTMNPLATTEYIIIHKYHTISPLVACAAFVALIYEIRRISVALMLPSNCMCGRSTGLCTSL</sequence>
<evidence type="ECO:0000313" key="2">
    <source>
        <dbReference type="EMBL" id="KAF9444670.1"/>
    </source>
</evidence>
<protein>
    <submittedName>
        <fullName evidence="2">Uncharacterized protein</fullName>
    </submittedName>
</protein>
<evidence type="ECO:0000256" key="1">
    <source>
        <dbReference type="SAM" id="Phobius"/>
    </source>
</evidence>
<dbReference type="EMBL" id="MU151356">
    <property type="protein sequence ID" value="KAF9444670.1"/>
    <property type="molecule type" value="Genomic_DNA"/>
</dbReference>
<name>A0A9P6C0J5_9AGAR</name>
<keyword evidence="3" id="KW-1185">Reference proteome</keyword>